<dbReference type="PANTHER" id="PTHR35213:SF5">
    <property type="entry name" value="RING-TYPE DOMAIN-CONTAINING PROTEIN"/>
    <property type="match status" value="1"/>
</dbReference>
<feature type="region of interest" description="Disordered" evidence="3">
    <location>
        <begin position="77"/>
        <end position="96"/>
    </location>
</feature>
<feature type="compositionally biased region" description="Basic and acidic residues" evidence="3">
    <location>
        <begin position="525"/>
        <end position="540"/>
    </location>
</feature>
<dbReference type="InterPro" id="IPR013083">
    <property type="entry name" value="Znf_RING/FYVE/PHD"/>
</dbReference>
<protein>
    <submittedName>
        <fullName evidence="5">Unnamed protein product</fullName>
    </submittedName>
</protein>
<feature type="region of interest" description="Disordered" evidence="3">
    <location>
        <begin position="113"/>
        <end position="141"/>
    </location>
</feature>
<keyword evidence="1" id="KW-0863">Zinc-finger</keyword>
<reference evidence="5" key="1">
    <citation type="submission" date="2023-04" db="EMBL/GenBank/DDBJ databases">
        <title>Phytophthora lilii NBRC 32176.</title>
        <authorList>
            <person name="Ichikawa N."/>
            <person name="Sato H."/>
            <person name="Tonouchi N."/>
        </authorList>
    </citation>
    <scope>NUCLEOTIDE SEQUENCE</scope>
    <source>
        <strain evidence="5">NBRC 32176</strain>
    </source>
</reference>
<gene>
    <name evidence="5" type="ORF">Plil01_000031800</name>
</gene>
<feature type="compositionally biased region" description="Polar residues" evidence="3">
    <location>
        <begin position="374"/>
        <end position="389"/>
    </location>
</feature>
<evidence type="ECO:0000313" key="5">
    <source>
        <dbReference type="EMBL" id="GMF09414.1"/>
    </source>
</evidence>
<feature type="region of interest" description="Disordered" evidence="3">
    <location>
        <begin position="426"/>
        <end position="451"/>
    </location>
</feature>
<accession>A0A9W6TBN2</accession>
<evidence type="ECO:0000256" key="3">
    <source>
        <dbReference type="SAM" id="MobiDB-lite"/>
    </source>
</evidence>
<dbReference type="AlphaFoldDB" id="A0A9W6TBN2"/>
<sequence length="787" mass="84698">MSAYMPPQSAAMPYSAAAGGVSAPAPGSCLVCYNPNVDVLLEPCHHQFHAACIERWLSKDKVCPICWTPMQTPRRLLSQQQQQQQQQYAAQMQPADAYAPPVDSKAHVLDGTTHNAAAGTPTAAADGAQQTNPPAQMRKGKWTAEESAYCDRLIEEFKKGNLPLAEGTTLRTFLSKLLNCDPMRISKKYTGDQCIGKIIFRRREDEVSKEDMENIRKDLAELEKTYLEREQYNQRRREKRLESELSRDKNRFAAARSIGYAAAAGNPAAMRPPHPQQQQQQQPPQQQQQGGYPSAAVQSMTKQEPRPGPGPVQQPNYGAPNRAGGMPVQPPLHPPQQNNNVSSHLFNGDHSNVSMLGIAGAQNQGQGQGPPNQDNKPPSSSGMDGNSSDAFPRVSSIDSFSCLFPRVASIENFQHATSSGFGGMNPSGSYASTETQNTMTSSGFDSQPAGLPKPLSIGEGLNAYFPRIQSLEQLSNLLQDHGPNSPRAVTTAQSSQNARDTMENTNDNNTMQSKDNSTSGGMRRRLGENGIKEEQQREADVNPQTSCSINSSSSSSAVSTATSGTTSSTSTGVTKRLSPSHNAASSSGPGNQIQIPKPLNKMPRSSSGIFPRVPSMDKMPRVPSIDKLPRVASLDQLPRIPSMDKLHSMGGGSEQRIPRVPSIDKMARVPSSDMLSRFGSSDHLSSFPSFSNLSTLSSSASYDKLSSLGGFKSGFPRNSSIEDILSLVASSESTGLPSNGSTLQLSALAAVAGEESSHLANERKRRLESSQQDTPLTADNKKSKLSA</sequence>
<feature type="compositionally biased region" description="Basic and acidic residues" evidence="3">
    <location>
        <begin position="755"/>
        <end position="768"/>
    </location>
</feature>
<feature type="compositionally biased region" description="Low complexity" evidence="3">
    <location>
        <begin position="551"/>
        <end position="574"/>
    </location>
</feature>
<feature type="compositionally biased region" description="Low complexity" evidence="3">
    <location>
        <begin position="276"/>
        <end position="289"/>
    </location>
</feature>
<feature type="compositionally biased region" description="Low complexity" evidence="3">
    <location>
        <begin position="113"/>
        <end position="128"/>
    </location>
</feature>
<feature type="region of interest" description="Disordered" evidence="3">
    <location>
        <begin position="754"/>
        <end position="787"/>
    </location>
</feature>
<feature type="region of interest" description="Disordered" evidence="3">
    <location>
        <begin position="478"/>
        <end position="623"/>
    </location>
</feature>
<feature type="compositionally biased region" description="Low complexity" evidence="3">
    <location>
        <begin position="79"/>
        <end position="96"/>
    </location>
</feature>
<dbReference type="Gene3D" id="3.30.40.10">
    <property type="entry name" value="Zinc/RING finger domain, C3HC4 (zinc finger)"/>
    <property type="match status" value="1"/>
</dbReference>
<evidence type="ECO:0000256" key="1">
    <source>
        <dbReference type="PROSITE-ProRule" id="PRU00175"/>
    </source>
</evidence>
<keyword evidence="6" id="KW-1185">Reference proteome</keyword>
<feature type="compositionally biased region" description="Polar residues" evidence="3">
    <location>
        <begin position="426"/>
        <end position="445"/>
    </location>
</feature>
<evidence type="ECO:0000256" key="2">
    <source>
        <dbReference type="SAM" id="Coils"/>
    </source>
</evidence>
<feature type="compositionally biased region" description="Polar residues" evidence="3">
    <location>
        <begin position="577"/>
        <end position="594"/>
    </location>
</feature>
<feature type="coiled-coil region" evidence="2">
    <location>
        <begin position="205"/>
        <end position="242"/>
    </location>
</feature>
<feature type="compositionally biased region" description="Low complexity" evidence="3">
    <location>
        <begin position="359"/>
        <end position="373"/>
    </location>
</feature>
<proteinExistence type="predicted"/>
<dbReference type="PANTHER" id="PTHR35213">
    <property type="entry name" value="RING-TYPE DOMAIN-CONTAINING PROTEIN-RELATED"/>
    <property type="match status" value="1"/>
</dbReference>
<comment type="caution">
    <text evidence="5">The sequence shown here is derived from an EMBL/GenBank/DDBJ whole genome shotgun (WGS) entry which is preliminary data.</text>
</comment>
<dbReference type="GO" id="GO:0008270">
    <property type="term" value="F:zinc ion binding"/>
    <property type="evidence" value="ECO:0007669"/>
    <property type="project" value="UniProtKB-KW"/>
</dbReference>
<organism evidence="5 6">
    <name type="scientific">Phytophthora lilii</name>
    <dbReference type="NCBI Taxonomy" id="2077276"/>
    <lineage>
        <taxon>Eukaryota</taxon>
        <taxon>Sar</taxon>
        <taxon>Stramenopiles</taxon>
        <taxon>Oomycota</taxon>
        <taxon>Peronosporomycetes</taxon>
        <taxon>Peronosporales</taxon>
        <taxon>Peronosporaceae</taxon>
        <taxon>Phytophthora</taxon>
    </lineage>
</organism>
<feature type="compositionally biased region" description="Polar residues" evidence="3">
    <location>
        <begin position="341"/>
        <end position="354"/>
    </location>
</feature>
<feature type="compositionally biased region" description="Polar residues" evidence="3">
    <location>
        <begin position="487"/>
        <end position="499"/>
    </location>
</feature>
<evidence type="ECO:0000259" key="4">
    <source>
        <dbReference type="PROSITE" id="PS50089"/>
    </source>
</evidence>
<dbReference type="Pfam" id="PF13639">
    <property type="entry name" value="zf-RING_2"/>
    <property type="match status" value="1"/>
</dbReference>
<keyword evidence="1" id="KW-0479">Metal-binding</keyword>
<keyword evidence="2" id="KW-0175">Coiled coil</keyword>
<dbReference type="Proteomes" id="UP001165083">
    <property type="component" value="Unassembled WGS sequence"/>
</dbReference>
<evidence type="ECO:0000313" key="6">
    <source>
        <dbReference type="Proteomes" id="UP001165083"/>
    </source>
</evidence>
<dbReference type="PROSITE" id="PS50089">
    <property type="entry name" value="ZF_RING_2"/>
    <property type="match status" value="1"/>
</dbReference>
<dbReference type="SMART" id="SM00184">
    <property type="entry name" value="RING"/>
    <property type="match status" value="1"/>
</dbReference>
<dbReference type="SUPFAM" id="SSF57850">
    <property type="entry name" value="RING/U-box"/>
    <property type="match status" value="1"/>
</dbReference>
<dbReference type="EMBL" id="BSXW01000009">
    <property type="protein sequence ID" value="GMF09414.1"/>
    <property type="molecule type" value="Genomic_DNA"/>
</dbReference>
<dbReference type="InterPro" id="IPR001841">
    <property type="entry name" value="Znf_RING"/>
</dbReference>
<name>A0A9W6TBN2_9STRA</name>
<keyword evidence="1" id="KW-0862">Zinc</keyword>
<feature type="domain" description="RING-type" evidence="4">
    <location>
        <begin position="29"/>
        <end position="66"/>
    </location>
</feature>
<feature type="region of interest" description="Disordered" evidence="3">
    <location>
        <begin position="265"/>
        <end position="392"/>
    </location>
</feature>
<dbReference type="OrthoDB" id="8062037at2759"/>